<gene>
    <name evidence="1" type="ORF">Pint_01755</name>
</gene>
<sequence length="110" mass="12241">MAVSAIIDSLGAKSALLKHEMFMFVVTCRLLMCPIQLLNKAASAALSNILRDANEHPMMTTVYVALLEEFARDPEPIVSQSCEVALSMLEYERLGKSFEYLFVQAPVMQV</sequence>
<comment type="caution">
    <text evidence="1">The sequence shown here is derived from an EMBL/GenBank/DDBJ whole genome shotgun (WGS) entry which is preliminary data.</text>
</comment>
<reference evidence="2" key="1">
    <citation type="journal article" date="2023" name="G3 (Bethesda)">
        <title>Genome assembly and association tests identify interacting loci associated with vigor, precocity, and sex in interspecific pistachio rootstocks.</title>
        <authorList>
            <person name="Palmer W."/>
            <person name="Jacygrad E."/>
            <person name="Sagayaradj S."/>
            <person name="Cavanaugh K."/>
            <person name="Han R."/>
            <person name="Bertier L."/>
            <person name="Beede B."/>
            <person name="Kafkas S."/>
            <person name="Golino D."/>
            <person name="Preece J."/>
            <person name="Michelmore R."/>
        </authorList>
    </citation>
    <scope>NUCLEOTIDE SEQUENCE [LARGE SCALE GENOMIC DNA]</scope>
</reference>
<dbReference type="EMBL" id="CM047736">
    <property type="protein sequence ID" value="KAJ0053179.1"/>
    <property type="molecule type" value="Genomic_DNA"/>
</dbReference>
<protein>
    <submittedName>
        <fullName evidence="1">Uncharacterized protein</fullName>
    </submittedName>
</protein>
<accession>A0ACC0ZMV2</accession>
<evidence type="ECO:0000313" key="1">
    <source>
        <dbReference type="EMBL" id="KAJ0053179.1"/>
    </source>
</evidence>
<keyword evidence="2" id="KW-1185">Reference proteome</keyword>
<evidence type="ECO:0000313" key="2">
    <source>
        <dbReference type="Proteomes" id="UP001163603"/>
    </source>
</evidence>
<dbReference type="Proteomes" id="UP001163603">
    <property type="component" value="Chromosome 1"/>
</dbReference>
<proteinExistence type="predicted"/>
<organism evidence="1 2">
    <name type="scientific">Pistacia integerrima</name>
    <dbReference type="NCBI Taxonomy" id="434235"/>
    <lineage>
        <taxon>Eukaryota</taxon>
        <taxon>Viridiplantae</taxon>
        <taxon>Streptophyta</taxon>
        <taxon>Embryophyta</taxon>
        <taxon>Tracheophyta</taxon>
        <taxon>Spermatophyta</taxon>
        <taxon>Magnoliopsida</taxon>
        <taxon>eudicotyledons</taxon>
        <taxon>Gunneridae</taxon>
        <taxon>Pentapetalae</taxon>
        <taxon>rosids</taxon>
        <taxon>malvids</taxon>
        <taxon>Sapindales</taxon>
        <taxon>Anacardiaceae</taxon>
        <taxon>Pistacia</taxon>
    </lineage>
</organism>
<name>A0ACC0ZMV2_9ROSI</name>